<dbReference type="GeneID" id="106154115"/>
<feature type="binding site" description="axial binding residue" evidence="10">
    <location>
        <position position="459"/>
    </location>
    <ligand>
        <name>heme</name>
        <dbReference type="ChEBI" id="CHEBI:30413"/>
    </ligand>
    <ligandPart>
        <name>Fe</name>
        <dbReference type="ChEBI" id="CHEBI:18248"/>
    </ligandPart>
</feature>
<evidence type="ECO:0000256" key="12">
    <source>
        <dbReference type="SAM" id="Phobius"/>
    </source>
</evidence>
<dbReference type="PRINTS" id="PR00463">
    <property type="entry name" value="EP450I"/>
</dbReference>
<keyword evidence="13" id="KW-1185">Reference proteome</keyword>
<evidence type="ECO:0000256" key="1">
    <source>
        <dbReference type="ARBA" id="ARBA00004174"/>
    </source>
</evidence>
<name>A0A1S3HCS1_LINAN</name>
<dbReference type="RefSeq" id="XP_013383823.1">
    <property type="nucleotide sequence ID" value="XM_013528369.1"/>
</dbReference>
<reference evidence="14" key="1">
    <citation type="submission" date="2025-08" db="UniProtKB">
        <authorList>
            <consortium name="RefSeq"/>
        </authorList>
    </citation>
    <scope>IDENTIFICATION</scope>
    <source>
        <tissue evidence="14">Gonads</tissue>
    </source>
</reference>
<dbReference type="InterPro" id="IPR017972">
    <property type="entry name" value="Cyt_P450_CS"/>
</dbReference>
<dbReference type="CDD" id="cd11055">
    <property type="entry name" value="CYP3A-like"/>
    <property type="match status" value="1"/>
</dbReference>
<gene>
    <name evidence="14" type="primary">LOC106154115</name>
</gene>
<evidence type="ECO:0000256" key="9">
    <source>
        <dbReference type="ARBA" id="ARBA00043906"/>
    </source>
</evidence>
<evidence type="ECO:0000313" key="13">
    <source>
        <dbReference type="Proteomes" id="UP000085678"/>
    </source>
</evidence>
<dbReference type="InterPro" id="IPR001128">
    <property type="entry name" value="Cyt_P450"/>
</dbReference>
<dbReference type="GO" id="GO:0016705">
    <property type="term" value="F:oxidoreductase activity, acting on paired donors, with incorporation or reduction of molecular oxygen"/>
    <property type="evidence" value="ECO:0007669"/>
    <property type="project" value="InterPro"/>
</dbReference>
<evidence type="ECO:0000256" key="2">
    <source>
        <dbReference type="ARBA" id="ARBA00004406"/>
    </source>
</evidence>
<evidence type="ECO:0000256" key="10">
    <source>
        <dbReference type="PIRSR" id="PIRSR602401-1"/>
    </source>
</evidence>
<dbReference type="STRING" id="7574.A0A1S3HCS1"/>
<keyword evidence="4 10" id="KW-0349">Heme</keyword>
<evidence type="ECO:0000256" key="6">
    <source>
        <dbReference type="ARBA" id="ARBA00022848"/>
    </source>
</evidence>
<dbReference type="Pfam" id="PF00067">
    <property type="entry name" value="p450"/>
    <property type="match status" value="1"/>
</dbReference>
<evidence type="ECO:0000256" key="4">
    <source>
        <dbReference type="ARBA" id="ARBA00022617"/>
    </source>
</evidence>
<keyword evidence="11" id="KW-0503">Monooxygenase</keyword>
<comment type="similarity">
    <text evidence="3 11">Belongs to the cytochrome P450 family.</text>
</comment>
<proteinExistence type="inferred from homology"/>
<dbReference type="PANTHER" id="PTHR24302">
    <property type="entry name" value="CYTOCHROME P450 FAMILY 3"/>
    <property type="match status" value="1"/>
</dbReference>
<dbReference type="SUPFAM" id="SSF48264">
    <property type="entry name" value="Cytochrome P450"/>
    <property type="match status" value="1"/>
</dbReference>
<dbReference type="GO" id="GO:0020037">
    <property type="term" value="F:heme binding"/>
    <property type="evidence" value="ECO:0007669"/>
    <property type="project" value="InterPro"/>
</dbReference>
<dbReference type="FunCoup" id="A0A1S3HCS1">
    <property type="interactions" value="469"/>
</dbReference>
<comment type="cofactor">
    <cofactor evidence="10">
        <name>heme</name>
        <dbReference type="ChEBI" id="CHEBI:30413"/>
    </cofactor>
</comment>
<evidence type="ECO:0000256" key="7">
    <source>
        <dbReference type="ARBA" id="ARBA00023002"/>
    </source>
</evidence>
<dbReference type="GO" id="GO:0008395">
    <property type="term" value="F:steroid hydroxylase activity"/>
    <property type="evidence" value="ECO:0007669"/>
    <property type="project" value="TreeGrafter"/>
</dbReference>
<dbReference type="Proteomes" id="UP000085678">
    <property type="component" value="Unplaced"/>
</dbReference>
<dbReference type="GO" id="GO:0005789">
    <property type="term" value="C:endoplasmic reticulum membrane"/>
    <property type="evidence" value="ECO:0007669"/>
    <property type="project" value="UniProtKB-SubCell"/>
</dbReference>
<organism evidence="13 14">
    <name type="scientific">Lingula anatina</name>
    <name type="common">Brachiopod</name>
    <name type="synonym">Lingula unguis</name>
    <dbReference type="NCBI Taxonomy" id="7574"/>
    <lineage>
        <taxon>Eukaryota</taxon>
        <taxon>Metazoa</taxon>
        <taxon>Spiralia</taxon>
        <taxon>Lophotrochozoa</taxon>
        <taxon>Brachiopoda</taxon>
        <taxon>Linguliformea</taxon>
        <taxon>Lingulata</taxon>
        <taxon>Lingulida</taxon>
        <taxon>Linguloidea</taxon>
        <taxon>Lingulidae</taxon>
        <taxon>Lingula</taxon>
    </lineage>
</organism>
<accession>A0A1S3HCS1</accession>
<keyword evidence="7 11" id="KW-0560">Oxidoreductase</keyword>
<keyword evidence="12" id="KW-0472">Membrane</keyword>
<dbReference type="PANTHER" id="PTHR24302:SF15">
    <property type="entry name" value="FATTY-ACID PEROXYGENASE"/>
    <property type="match status" value="1"/>
</dbReference>
<dbReference type="FunFam" id="1.10.630.10:FF:000042">
    <property type="entry name" value="Cytochrome P450"/>
    <property type="match status" value="1"/>
</dbReference>
<dbReference type="OrthoDB" id="2789670at2759"/>
<dbReference type="PRINTS" id="PR00385">
    <property type="entry name" value="P450"/>
</dbReference>
<evidence type="ECO:0000256" key="5">
    <source>
        <dbReference type="ARBA" id="ARBA00022723"/>
    </source>
</evidence>
<sequence>MDFFILPSWLVVVVVVAVLTIIYLYYSKDNRRKFGLPGPPPLPVFGNTIDMFKYGVCNLDRHLIKMYGKVVALSTGVFGNFLGDIVIADTDMLKEVLVKQASIFSDRNADPDTVVAPMDQSVFSVRGEHWKQMRSTLTPTFSSGKLRHMEAMILKCANTLIKNLKKKAEAKESFDNLVWGCYTMDVICATGFGIEVDSLNNPNHPYVTNAERANSFKMTDPAVIGFLFFPRLMKKLQHILRYVPGFRGALMSFLFFGNETKKLLKEREQAQEGHYNDFLQLMLTAHTMSATEIGDDEKEVQKWKKKSLTTEEIAGNGMLFFSAGHGTASDTLGFTTYLLAAHPDVQQRLIEEIDDVLQGTEPNYDNVSKLTYLEQVLNEAMRLYPVGFRVDRVPNQDTTVNGLFLPKGTCVIIPIYAIHMDPEKYPDPEKFDPERFTPEAKAKRNPYWYMPFGMGPRNCIGMRLALLEMKIILVKVLQNFTLKTCAETQIPLVLSTSNPMKPEKPIVLKVEDRNA</sequence>
<comment type="subcellular location">
    <subcellularLocation>
        <location evidence="2">Endoplasmic reticulum membrane</location>
        <topology evidence="2">Peripheral membrane protein</topology>
    </subcellularLocation>
    <subcellularLocation>
        <location evidence="1">Microsome membrane</location>
        <topology evidence="1">Peripheral membrane protein</topology>
    </subcellularLocation>
</comment>
<keyword evidence="6" id="KW-0492">Microsome</keyword>
<dbReference type="InterPro" id="IPR050705">
    <property type="entry name" value="Cytochrome_P450_3A"/>
</dbReference>
<dbReference type="KEGG" id="lak:106154115"/>
<dbReference type="GO" id="GO:0005506">
    <property type="term" value="F:iron ion binding"/>
    <property type="evidence" value="ECO:0007669"/>
    <property type="project" value="InterPro"/>
</dbReference>
<evidence type="ECO:0000256" key="11">
    <source>
        <dbReference type="RuleBase" id="RU000461"/>
    </source>
</evidence>
<keyword evidence="8 10" id="KW-0408">Iron</keyword>
<dbReference type="PROSITE" id="PS00086">
    <property type="entry name" value="CYTOCHROME_P450"/>
    <property type="match status" value="1"/>
</dbReference>
<dbReference type="AlphaFoldDB" id="A0A1S3HCS1"/>
<protein>
    <submittedName>
        <fullName evidence="14">Cytochrome P450 3A4-like</fullName>
    </submittedName>
</protein>
<dbReference type="InterPro" id="IPR036396">
    <property type="entry name" value="Cyt_P450_sf"/>
</dbReference>
<dbReference type="Gene3D" id="1.10.630.10">
    <property type="entry name" value="Cytochrome P450"/>
    <property type="match status" value="1"/>
</dbReference>
<dbReference type="InParanoid" id="A0A1S3HCS1"/>
<dbReference type="InterPro" id="IPR002401">
    <property type="entry name" value="Cyt_P450_E_grp-I"/>
</dbReference>
<keyword evidence="12" id="KW-0812">Transmembrane</keyword>
<keyword evidence="12" id="KW-1133">Transmembrane helix</keyword>
<evidence type="ECO:0000256" key="3">
    <source>
        <dbReference type="ARBA" id="ARBA00010617"/>
    </source>
</evidence>
<evidence type="ECO:0000256" key="8">
    <source>
        <dbReference type="ARBA" id="ARBA00023004"/>
    </source>
</evidence>
<comment type="function">
    <text evidence="9">Cytochromes P450 are a group of heme-thiolate monooxygenases. They oxidize a variety of structurally unrelated compounds, including steroids, fatty acids, and xenobiotics.</text>
</comment>
<keyword evidence="5 10" id="KW-0479">Metal-binding</keyword>
<keyword evidence="6" id="KW-0256">Endoplasmic reticulum</keyword>
<evidence type="ECO:0000313" key="14">
    <source>
        <dbReference type="RefSeq" id="XP_013383823.1"/>
    </source>
</evidence>
<feature type="transmembrane region" description="Helical" evidence="12">
    <location>
        <begin position="6"/>
        <end position="26"/>
    </location>
</feature>